<dbReference type="InterPro" id="IPR012337">
    <property type="entry name" value="RNaseH-like_sf"/>
</dbReference>
<dbReference type="STRING" id="1679170.AC625_08600"/>
<dbReference type="GO" id="GO:0003676">
    <property type="term" value="F:nucleic acid binding"/>
    <property type="evidence" value="ECO:0007669"/>
    <property type="project" value="InterPro"/>
</dbReference>
<dbReference type="EMBL" id="LFZW01000001">
    <property type="protein sequence ID" value="KMY49593.1"/>
    <property type="molecule type" value="Genomic_DNA"/>
</dbReference>
<organism evidence="2 3">
    <name type="scientific">Peribacillus loiseleuriae</name>
    <dbReference type="NCBI Taxonomy" id="1679170"/>
    <lineage>
        <taxon>Bacteria</taxon>
        <taxon>Bacillati</taxon>
        <taxon>Bacillota</taxon>
        <taxon>Bacilli</taxon>
        <taxon>Bacillales</taxon>
        <taxon>Bacillaceae</taxon>
        <taxon>Peribacillus</taxon>
    </lineage>
</organism>
<dbReference type="Gene3D" id="3.30.420.10">
    <property type="entry name" value="Ribonuclease H-like superfamily/Ribonuclease H"/>
    <property type="match status" value="1"/>
</dbReference>
<dbReference type="InterPro" id="IPR036397">
    <property type="entry name" value="RNaseH_sf"/>
</dbReference>
<proteinExistence type="predicted"/>
<gene>
    <name evidence="2" type="ORF">AC625_08600</name>
</gene>
<feature type="domain" description="Tc1-like transposase DDE" evidence="1">
    <location>
        <begin position="2"/>
        <end position="91"/>
    </location>
</feature>
<dbReference type="AlphaFoldDB" id="A0A0K9GSH7"/>
<evidence type="ECO:0000259" key="1">
    <source>
        <dbReference type="Pfam" id="PF13358"/>
    </source>
</evidence>
<accession>A0A0K9GSH7</accession>
<evidence type="ECO:0000313" key="3">
    <source>
        <dbReference type="Proteomes" id="UP000037146"/>
    </source>
</evidence>
<dbReference type="Pfam" id="PF13358">
    <property type="entry name" value="DDE_3"/>
    <property type="match status" value="1"/>
</dbReference>
<keyword evidence="3" id="KW-1185">Reference proteome</keyword>
<name>A0A0K9GSH7_9BACI</name>
<sequence length="128" mass="15035">METDRCDAQAFLEFLRYVLSRYGHQHIGMIFDNARIHHAKLLQPFLKENEDRLTLLFLPPDSPNLHAVERVWGWLKKSVIANRFHVTREDIRKSILSFLGYLHECLEKVLRLIGSMAMSEVQNGLIYI</sequence>
<protein>
    <recommendedName>
        <fullName evidence="1">Tc1-like transposase DDE domain-containing protein</fullName>
    </recommendedName>
</protein>
<evidence type="ECO:0000313" key="2">
    <source>
        <dbReference type="EMBL" id="KMY49593.1"/>
    </source>
</evidence>
<dbReference type="Proteomes" id="UP000037146">
    <property type="component" value="Unassembled WGS sequence"/>
</dbReference>
<comment type="caution">
    <text evidence="2">The sequence shown here is derived from an EMBL/GenBank/DDBJ whole genome shotgun (WGS) entry which is preliminary data.</text>
</comment>
<dbReference type="PATRIC" id="fig|1679170.3.peg.1845"/>
<reference evidence="3" key="1">
    <citation type="submission" date="2015-07" db="EMBL/GenBank/DDBJ databases">
        <title>Genome sequencing project for genomic taxonomy and phylogenomics of Bacillus-like bacteria.</title>
        <authorList>
            <person name="Liu B."/>
            <person name="Wang J."/>
            <person name="Zhu Y."/>
            <person name="Liu G."/>
            <person name="Chen Q."/>
            <person name="Chen Z."/>
            <person name="Lan J."/>
            <person name="Che J."/>
            <person name="Ge C."/>
            <person name="Shi H."/>
            <person name="Pan Z."/>
            <person name="Liu X."/>
        </authorList>
    </citation>
    <scope>NUCLEOTIDE SEQUENCE [LARGE SCALE GENOMIC DNA]</scope>
    <source>
        <strain evidence="3">FJAT-27997</strain>
    </source>
</reference>
<dbReference type="SUPFAM" id="SSF53098">
    <property type="entry name" value="Ribonuclease H-like"/>
    <property type="match status" value="1"/>
</dbReference>
<dbReference type="InterPro" id="IPR038717">
    <property type="entry name" value="Tc1-like_DDE_dom"/>
</dbReference>